<dbReference type="PANTHER" id="PTHR21304:SF0">
    <property type="entry name" value="MICOS COMPLEX SUBUNIT MIC10"/>
    <property type="match status" value="1"/>
</dbReference>
<evidence type="ECO:0000256" key="9">
    <source>
        <dbReference type="SAM" id="SignalP"/>
    </source>
</evidence>
<keyword evidence="7" id="KW-0496">Mitochondrion</keyword>
<comment type="similarity">
    <text evidence="3">Belongs to the MICOS complex subunit Mic10 family.</text>
</comment>
<keyword evidence="6" id="KW-1133">Transmembrane helix</keyword>
<evidence type="ECO:0000256" key="6">
    <source>
        <dbReference type="ARBA" id="ARBA00022989"/>
    </source>
</evidence>
<gene>
    <name evidence="10" type="ORF">LtaPh_2107500</name>
</gene>
<keyword evidence="4" id="KW-0812">Transmembrane</keyword>
<proteinExistence type="inferred from homology"/>
<comment type="caution">
    <text evidence="10">The sequence shown here is derived from an EMBL/GenBank/DDBJ whole genome shotgun (WGS) entry which is preliminary data.</text>
</comment>
<comment type="subcellular location">
    <subcellularLocation>
        <location evidence="2">Mitochondrion inner membrane</location>
        <topology evidence="2">Single-pass membrane protein</topology>
    </subcellularLocation>
</comment>
<feature type="signal peptide" evidence="9">
    <location>
        <begin position="1"/>
        <end position="31"/>
    </location>
</feature>
<dbReference type="Pfam" id="PF04418">
    <property type="entry name" value="DUF543"/>
    <property type="match status" value="1"/>
</dbReference>
<evidence type="ECO:0000256" key="8">
    <source>
        <dbReference type="ARBA" id="ARBA00023136"/>
    </source>
</evidence>
<evidence type="ECO:0000313" key="10">
    <source>
        <dbReference type="EMBL" id="GET88310.1"/>
    </source>
</evidence>
<feature type="chain" id="PRO_5024837564" description="MICOS complex subunit MIC10" evidence="9">
    <location>
        <begin position="32"/>
        <end position="142"/>
    </location>
</feature>
<accession>A0A640KF14</accession>
<name>A0A640KF14_LEITA</name>
<keyword evidence="11" id="KW-1185">Reference proteome</keyword>
<dbReference type="VEuPathDB" id="TriTrypDB:LtaPh_2107500"/>
<reference evidence="10" key="1">
    <citation type="submission" date="2019-11" db="EMBL/GenBank/DDBJ databases">
        <title>Leishmania tarentolae CDS.</title>
        <authorList>
            <person name="Goto Y."/>
            <person name="Yamagishi J."/>
        </authorList>
    </citation>
    <scope>NUCLEOTIDE SEQUENCE [LARGE SCALE GENOMIC DNA]</scope>
    <source>
        <strain evidence="10">Parrot Tar II</strain>
    </source>
</reference>
<evidence type="ECO:0000256" key="1">
    <source>
        <dbReference type="ARBA" id="ARBA00002689"/>
    </source>
</evidence>
<organism evidence="10 11">
    <name type="scientific">Leishmania tarentolae</name>
    <name type="common">Sauroleishmania tarentolae</name>
    <dbReference type="NCBI Taxonomy" id="5689"/>
    <lineage>
        <taxon>Eukaryota</taxon>
        <taxon>Discoba</taxon>
        <taxon>Euglenozoa</taxon>
        <taxon>Kinetoplastea</taxon>
        <taxon>Metakinetoplastina</taxon>
        <taxon>Trypanosomatida</taxon>
        <taxon>Trypanosomatidae</taxon>
        <taxon>Leishmaniinae</taxon>
        <taxon>Leishmania</taxon>
        <taxon>lizard Leishmania</taxon>
    </lineage>
</organism>
<dbReference type="GO" id="GO:0061617">
    <property type="term" value="C:MICOS complex"/>
    <property type="evidence" value="ECO:0007669"/>
    <property type="project" value="InterPro"/>
</dbReference>
<evidence type="ECO:0000256" key="2">
    <source>
        <dbReference type="ARBA" id="ARBA00004434"/>
    </source>
</evidence>
<evidence type="ECO:0000256" key="4">
    <source>
        <dbReference type="ARBA" id="ARBA00022692"/>
    </source>
</evidence>
<evidence type="ECO:0000313" key="11">
    <source>
        <dbReference type="Proteomes" id="UP000419144"/>
    </source>
</evidence>
<dbReference type="InterPro" id="IPR007512">
    <property type="entry name" value="Mic10"/>
</dbReference>
<keyword evidence="9" id="KW-0732">Signal</keyword>
<evidence type="ECO:0000256" key="7">
    <source>
        <dbReference type="ARBA" id="ARBA00023128"/>
    </source>
</evidence>
<dbReference type="OrthoDB" id="263676at2759"/>
<evidence type="ECO:0000256" key="3">
    <source>
        <dbReference type="ARBA" id="ARBA00006792"/>
    </source>
</evidence>
<keyword evidence="5" id="KW-0999">Mitochondrion inner membrane</keyword>
<comment type="function">
    <text evidence="1">Component of the MICOS complex, a large protein complex of the mitochondrial inner membrane that plays crucial roles in the maintenance of crista junctions, inner membrane architecture, and formation of contact sites to the outer membrane.</text>
</comment>
<sequence length="142" mass="15540">MPLISFGSTLLLLHCHLFFLMNHCAIHLVLMNPDSYLSSHYLTKVDKKMGDITIIDRDALTESQKWSYITDNTLKMMSLGFLCGGAISMVVFRSVASRAAVTAFGTGFGIGKSYVDTKYVLGHDVAAETVWSAQVALPKSST</sequence>
<dbReference type="Proteomes" id="UP000419144">
    <property type="component" value="Unassembled WGS sequence"/>
</dbReference>
<dbReference type="AlphaFoldDB" id="A0A640KF14"/>
<dbReference type="EMBL" id="BLBS01000026">
    <property type="protein sequence ID" value="GET88310.1"/>
    <property type="molecule type" value="Genomic_DNA"/>
</dbReference>
<evidence type="ECO:0000256" key="5">
    <source>
        <dbReference type="ARBA" id="ARBA00022792"/>
    </source>
</evidence>
<protein>
    <recommendedName>
        <fullName evidence="12">MICOS complex subunit MIC10</fullName>
    </recommendedName>
</protein>
<evidence type="ECO:0008006" key="12">
    <source>
        <dbReference type="Google" id="ProtNLM"/>
    </source>
</evidence>
<keyword evidence="8" id="KW-0472">Membrane</keyword>
<dbReference type="PANTHER" id="PTHR21304">
    <property type="entry name" value="MICOS COMPLEX SUBUNIT MIC10"/>
    <property type="match status" value="1"/>
</dbReference>